<evidence type="ECO:0000313" key="2">
    <source>
        <dbReference type="EMBL" id="KAF2612594.1"/>
    </source>
</evidence>
<reference evidence="2" key="1">
    <citation type="submission" date="2019-12" db="EMBL/GenBank/DDBJ databases">
        <title>Genome sequencing and annotation of Brassica cretica.</title>
        <authorList>
            <person name="Studholme D.J."/>
            <person name="Sarris P.F."/>
        </authorList>
    </citation>
    <scope>NUCLEOTIDE SEQUENCE</scope>
    <source>
        <strain evidence="2">PFS-102/07</strain>
        <tissue evidence="2">Leaf</tissue>
    </source>
</reference>
<comment type="caution">
    <text evidence="2">The sequence shown here is derived from an EMBL/GenBank/DDBJ whole genome shotgun (WGS) entry which is preliminary data.</text>
</comment>
<sequence length="124" mass="14612">MSYTDQNDVLEASHFWKHDGLEARRFRIMTFFLDELFRETSYQWNIISKTLEAGRELSRTGSKHDGIEARRENPKLDENPNFSIMEVFDQAKGSENIYRQESRLRVALGKDDRIAWCWTLGPPV</sequence>
<protein>
    <submittedName>
        <fullName evidence="2">Uncharacterized protein</fullName>
    </submittedName>
</protein>
<gene>
    <name evidence="2" type="ORF">F2Q70_00013248</name>
</gene>
<accession>A0A8S9LXW8</accession>
<evidence type="ECO:0000256" key="1">
    <source>
        <dbReference type="SAM" id="MobiDB-lite"/>
    </source>
</evidence>
<feature type="region of interest" description="Disordered" evidence="1">
    <location>
        <begin position="58"/>
        <end position="78"/>
    </location>
</feature>
<name>A0A8S9LXW8_BRACR</name>
<proteinExistence type="predicted"/>
<dbReference type="AlphaFoldDB" id="A0A8S9LXW8"/>
<organism evidence="2">
    <name type="scientific">Brassica cretica</name>
    <name type="common">Mustard</name>
    <dbReference type="NCBI Taxonomy" id="69181"/>
    <lineage>
        <taxon>Eukaryota</taxon>
        <taxon>Viridiplantae</taxon>
        <taxon>Streptophyta</taxon>
        <taxon>Embryophyta</taxon>
        <taxon>Tracheophyta</taxon>
        <taxon>Spermatophyta</taxon>
        <taxon>Magnoliopsida</taxon>
        <taxon>eudicotyledons</taxon>
        <taxon>Gunneridae</taxon>
        <taxon>Pentapetalae</taxon>
        <taxon>rosids</taxon>
        <taxon>malvids</taxon>
        <taxon>Brassicales</taxon>
        <taxon>Brassicaceae</taxon>
        <taxon>Brassiceae</taxon>
        <taxon>Brassica</taxon>
    </lineage>
</organism>
<dbReference type="EMBL" id="QGKY02000089">
    <property type="protein sequence ID" value="KAF2612594.1"/>
    <property type="molecule type" value="Genomic_DNA"/>
</dbReference>